<dbReference type="AlphaFoldDB" id="A0A0R3RGC6"/>
<name>A0A0R3RGC6_9BILA</name>
<dbReference type="WBParaSite" id="EEL_0000045601-mRNA-1">
    <property type="protein sequence ID" value="EEL_0000045601-mRNA-1"/>
    <property type="gene ID" value="EEL_0000045601"/>
</dbReference>
<evidence type="ECO:0000256" key="1">
    <source>
        <dbReference type="ARBA" id="ARBA00004173"/>
    </source>
</evidence>
<dbReference type="Gene3D" id="1.25.40.10">
    <property type="entry name" value="Tetratricopeptide repeat domain"/>
    <property type="match status" value="2"/>
</dbReference>
<keyword evidence="6" id="KW-0496">Mitochondrion</keyword>
<keyword evidence="4" id="KW-0802">TPR repeat</keyword>
<sequence length="380" mass="44609">MQGRLLKWYSFIFRKQQSLMALVVFPRIPRNRGQTSGHKKGYWDQKRWRWFAGGAGAPLFGFSLMTTFKDLIGVPPFKLDKDPLKHKIKEAWLYRKQHKYDQAVIVLEEAMKLATGQNNELTVSRIIDELANTYYEMGKLDEAERDFRNLLQRLINLHKKQDNDPEFIDVSLKLSDIFAQKGKLDDAEVGYKHCTARQMKVVEKHMAKYSINYGGSYDVPQVVNQYGTVFTDPLALYGLCLEQYAHFIVRYREERRLDDTAQLMDEALKISHQIYGINCFHTINMLNNYGALLIARNRFDLAKKYLEIGIDRILHIDECSSILPGYYCNYSEALYHCGQRVEALQYAKKAVNLSRSESKEVKDYTERFLRDMEKDYNRRR</sequence>
<protein>
    <submittedName>
        <fullName evidence="8">TPR_REGION domain-containing protein</fullName>
    </submittedName>
</protein>
<comment type="similarity">
    <text evidence="2">Belongs to the TTC19 family.</text>
</comment>
<reference evidence="8" key="1">
    <citation type="submission" date="2017-02" db="UniProtKB">
        <authorList>
            <consortium name="WormBaseParasite"/>
        </authorList>
    </citation>
    <scope>IDENTIFICATION</scope>
</reference>
<evidence type="ECO:0000256" key="2">
    <source>
        <dbReference type="ARBA" id="ARBA00008219"/>
    </source>
</evidence>
<dbReference type="InterPro" id="IPR019734">
    <property type="entry name" value="TPR_rpt"/>
</dbReference>
<dbReference type="GO" id="GO:0005743">
    <property type="term" value="C:mitochondrial inner membrane"/>
    <property type="evidence" value="ECO:0007669"/>
    <property type="project" value="TreeGrafter"/>
</dbReference>
<keyword evidence="7" id="KW-1185">Reference proteome</keyword>
<dbReference type="InterPro" id="IPR040395">
    <property type="entry name" value="TTC19"/>
</dbReference>
<evidence type="ECO:0000313" key="7">
    <source>
        <dbReference type="Proteomes" id="UP000050640"/>
    </source>
</evidence>
<dbReference type="SUPFAM" id="SSF48452">
    <property type="entry name" value="TPR-like"/>
    <property type="match status" value="1"/>
</dbReference>
<dbReference type="GO" id="GO:0034551">
    <property type="term" value="P:mitochondrial respiratory chain complex III assembly"/>
    <property type="evidence" value="ECO:0007669"/>
    <property type="project" value="InterPro"/>
</dbReference>
<dbReference type="PANTHER" id="PTHR13143">
    <property type="entry name" value="TETRATRICOPEPTIDE REPEAT PROTEIN 19"/>
    <property type="match status" value="1"/>
</dbReference>
<comment type="subcellular location">
    <subcellularLocation>
        <location evidence="1">Mitochondrion</location>
    </subcellularLocation>
</comment>
<dbReference type="STRING" id="1147741.A0A0R3RGC6"/>
<dbReference type="PANTHER" id="PTHR13143:SF6">
    <property type="entry name" value="TETRATRICOPEPTIDE REPEAT PROTEIN 19, MITOCHONDRIAL"/>
    <property type="match status" value="1"/>
</dbReference>
<keyword evidence="3" id="KW-0677">Repeat</keyword>
<evidence type="ECO:0000256" key="5">
    <source>
        <dbReference type="ARBA" id="ARBA00022946"/>
    </source>
</evidence>
<proteinExistence type="inferred from homology"/>
<evidence type="ECO:0000313" key="8">
    <source>
        <dbReference type="WBParaSite" id="EEL_0000045601-mRNA-1"/>
    </source>
</evidence>
<keyword evidence="5" id="KW-0809">Transit peptide</keyword>
<dbReference type="InterPro" id="IPR011990">
    <property type="entry name" value="TPR-like_helical_dom_sf"/>
</dbReference>
<evidence type="ECO:0000256" key="3">
    <source>
        <dbReference type="ARBA" id="ARBA00022737"/>
    </source>
</evidence>
<dbReference type="Proteomes" id="UP000050640">
    <property type="component" value="Unplaced"/>
</dbReference>
<evidence type="ECO:0000256" key="4">
    <source>
        <dbReference type="ARBA" id="ARBA00022803"/>
    </source>
</evidence>
<dbReference type="SMART" id="SM00028">
    <property type="entry name" value="TPR"/>
    <property type="match status" value="4"/>
</dbReference>
<dbReference type="Pfam" id="PF13374">
    <property type="entry name" value="TPR_10"/>
    <property type="match status" value="1"/>
</dbReference>
<evidence type="ECO:0000256" key="6">
    <source>
        <dbReference type="ARBA" id="ARBA00023128"/>
    </source>
</evidence>
<accession>A0A0R3RGC6</accession>
<organism evidence="7 8">
    <name type="scientific">Elaeophora elaphi</name>
    <dbReference type="NCBI Taxonomy" id="1147741"/>
    <lineage>
        <taxon>Eukaryota</taxon>
        <taxon>Metazoa</taxon>
        <taxon>Ecdysozoa</taxon>
        <taxon>Nematoda</taxon>
        <taxon>Chromadorea</taxon>
        <taxon>Rhabditida</taxon>
        <taxon>Spirurina</taxon>
        <taxon>Spiruromorpha</taxon>
        <taxon>Filarioidea</taxon>
        <taxon>Onchocercidae</taxon>
        <taxon>Elaeophora</taxon>
    </lineage>
</organism>